<evidence type="ECO:0000313" key="2">
    <source>
        <dbReference type="EMBL" id="GBF59450.1"/>
    </source>
</evidence>
<accession>A0A2P2EEG4</accession>
<name>A0A2P2EEG4_9PROT</name>
<dbReference type="CDD" id="cd04301">
    <property type="entry name" value="NAT_SF"/>
    <property type="match status" value="1"/>
</dbReference>
<dbReference type="GO" id="GO:0016747">
    <property type="term" value="F:acyltransferase activity, transferring groups other than amino-acyl groups"/>
    <property type="evidence" value="ECO:0007669"/>
    <property type="project" value="InterPro"/>
</dbReference>
<dbReference type="Proteomes" id="UP000245086">
    <property type="component" value="Unassembled WGS sequence"/>
</dbReference>
<dbReference type="SUPFAM" id="SSF55729">
    <property type="entry name" value="Acyl-CoA N-acyltransferases (Nat)"/>
    <property type="match status" value="1"/>
</dbReference>
<evidence type="ECO:0000259" key="1">
    <source>
        <dbReference type="PROSITE" id="PS51186"/>
    </source>
</evidence>
<dbReference type="AlphaFoldDB" id="A0A2P2EEG4"/>
<gene>
    <name evidence="2" type="primary">yjaB</name>
    <name evidence="2" type="ORF">PbB2_03150</name>
</gene>
<dbReference type="InterPro" id="IPR016181">
    <property type="entry name" value="Acyl_CoA_acyltransferase"/>
</dbReference>
<dbReference type="PROSITE" id="PS51186">
    <property type="entry name" value="GNAT"/>
    <property type="match status" value="1"/>
</dbReference>
<organism evidence="2 3">
    <name type="scientific">Candidatus Phycosocius bacilliformis</name>
    <dbReference type="NCBI Taxonomy" id="1445552"/>
    <lineage>
        <taxon>Bacteria</taxon>
        <taxon>Pseudomonadati</taxon>
        <taxon>Pseudomonadota</taxon>
        <taxon>Alphaproteobacteria</taxon>
        <taxon>Caulobacterales</taxon>
        <taxon>Caulobacterales incertae sedis</taxon>
        <taxon>Candidatus Phycosocius</taxon>
    </lineage>
</organism>
<reference evidence="2" key="1">
    <citation type="journal article" date="2018" name="Genome Announc.">
        <title>Draft Genome Sequence of "Candidatus Phycosocius bacilliformis," an Alphaproteobacterial Ectosymbiont of the Hydrocarbon-Producing Green Alga Botryococcus braunii.</title>
        <authorList>
            <person name="Tanabe Y."/>
            <person name="Yamaguchi H."/>
            <person name="Watanabe M.M."/>
        </authorList>
    </citation>
    <scope>NUCLEOTIDE SEQUENCE [LARGE SCALE GENOMIC DNA]</scope>
    <source>
        <strain evidence="2">BOTRYCO-2</strain>
    </source>
</reference>
<dbReference type="Gene3D" id="3.40.630.30">
    <property type="match status" value="1"/>
</dbReference>
<dbReference type="InterPro" id="IPR000182">
    <property type="entry name" value="GNAT_dom"/>
</dbReference>
<proteinExistence type="predicted"/>
<dbReference type="Pfam" id="PF13508">
    <property type="entry name" value="Acetyltransf_7"/>
    <property type="match status" value="1"/>
</dbReference>
<feature type="domain" description="N-acetyltransferase" evidence="1">
    <location>
        <begin position="1"/>
        <end position="103"/>
    </location>
</feature>
<keyword evidence="3" id="KW-1185">Reference proteome</keyword>
<keyword evidence="2" id="KW-0808">Transferase</keyword>
<dbReference type="EMBL" id="BFBR01000015">
    <property type="protein sequence ID" value="GBF59450.1"/>
    <property type="molecule type" value="Genomic_DNA"/>
</dbReference>
<evidence type="ECO:0000313" key="3">
    <source>
        <dbReference type="Proteomes" id="UP000245086"/>
    </source>
</evidence>
<protein>
    <submittedName>
        <fullName evidence="2">Putative N-acetyltransferase YjaB</fullName>
    </submittedName>
</protein>
<comment type="caution">
    <text evidence="2">The sequence shown here is derived from an EMBL/GenBank/DDBJ whole genome shotgun (WGS) entry which is preliminary data.</text>
</comment>
<sequence length="106" mass="11513">MRSRINAELDAGWELFLAERVGQIIGMLALKLSANVLDQIFVLPEAQGSGVGAALMAHAKTMMPNGFTLRMAEENRQAADFYERSGLKQFGSGLAGAMTRPLNRCL</sequence>